<dbReference type="GO" id="GO:0006629">
    <property type="term" value="P:lipid metabolic process"/>
    <property type="evidence" value="ECO:0007669"/>
    <property type="project" value="UniProtKB-KW"/>
</dbReference>
<evidence type="ECO:0000256" key="6">
    <source>
        <dbReference type="ARBA" id="ARBA00023098"/>
    </source>
</evidence>
<feature type="transmembrane region" description="Helical" evidence="9">
    <location>
        <begin position="12"/>
        <end position="37"/>
    </location>
</feature>
<dbReference type="Pfam" id="PF01553">
    <property type="entry name" value="Acyltransferase"/>
    <property type="match status" value="1"/>
</dbReference>
<evidence type="ECO:0000313" key="12">
    <source>
        <dbReference type="Proteomes" id="UP001157974"/>
    </source>
</evidence>
<comment type="similarity">
    <text evidence="2">Belongs to the 1-acyl-sn-glycerol-3-phosphate acyltransferase family.</text>
</comment>
<keyword evidence="12" id="KW-1185">Reference proteome</keyword>
<evidence type="ECO:0000256" key="9">
    <source>
        <dbReference type="SAM" id="Phobius"/>
    </source>
</evidence>
<comment type="subcellular location">
    <subcellularLocation>
        <location evidence="1">Membrane</location>
    </subcellularLocation>
</comment>
<evidence type="ECO:0000256" key="3">
    <source>
        <dbReference type="ARBA" id="ARBA00022679"/>
    </source>
</evidence>
<keyword evidence="5 9" id="KW-1133">Transmembrane helix</keyword>
<proteinExistence type="inferred from homology"/>
<protein>
    <recommendedName>
        <fullName evidence="10">Phospholipid/glycerol acyltransferase domain-containing protein</fullName>
    </recommendedName>
</protein>
<dbReference type="EMBL" id="JAMWBK010000003">
    <property type="protein sequence ID" value="KAJ8906599.1"/>
    <property type="molecule type" value="Genomic_DNA"/>
</dbReference>
<sequence length="288" mass="31272">MEKYRNTADHSTGVHPFIPIVGVGFPVLNVVLAPVFLAVRIPVFLVGACLLVLSEVIGAFARLAAKTLLVAFGASRVEEKLLRPGADETPEIIVANHGSFIDVLHVASRFSARTFVIYDSGKHKFVSKSLLKAVLHSFSSADVSRSTDNKVLEVDFKSIKYPTVVLPEGTTSNGRGILTFLSGAFRGVDRGKKITLVGFNYGNPRVVTFSASYTVGSSVSYLLKMLAHSRCIVSTRISMLTTQSSDPSVEIRKALTNAAQLPLLSVGHSERVEFERNWRTTQGARAYS</sequence>
<keyword evidence="8" id="KW-0012">Acyltransferase</keyword>
<name>A0AAV8UVQ6_9RHOD</name>
<dbReference type="SUPFAM" id="SSF69593">
    <property type="entry name" value="Glycerol-3-phosphate (1)-acyltransferase"/>
    <property type="match status" value="1"/>
</dbReference>
<keyword evidence="7 9" id="KW-0472">Membrane</keyword>
<evidence type="ECO:0000313" key="11">
    <source>
        <dbReference type="EMBL" id="KAJ8906599.1"/>
    </source>
</evidence>
<dbReference type="PANTHER" id="PTHR23063">
    <property type="entry name" value="PHOSPHOLIPID ACYLTRANSFERASE"/>
    <property type="match status" value="1"/>
</dbReference>
<dbReference type="AlphaFoldDB" id="A0AAV8UVQ6"/>
<evidence type="ECO:0000256" key="7">
    <source>
        <dbReference type="ARBA" id="ARBA00023136"/>
    </source>
</evidence>
<evidence type="ECO:0000256" key="2">
    <source>
        <dbReference type="ARBA" id="ARBA00008655"/>
    </source>
</evidence>
<dbReference type="PANTHER" id="PTHR23063:SF60">
    <property type="entry name" value="LYSOPHOSPHATIDIC ACID:OLEOYL-COA ACYLTRANSFERASE 1"/>
    <property type="match status" value="1"/>
</dbReference>
<keyword evidence="6" id="KW-0443">Lipid metabolism</keyword>
<feature type="transmembrane region" description="Helical" evidence="9">
    <location>
        <begin position="43"/>
        <end position="65"/>
    </location>
</feature>
<evidence type="ECO:0000256" key="5">
    <source>
        <dbReference type="ARBA" id="ARBA00022989"/>
    </source>
</evidence>
<reference evidence="11 12" key="1">
    <citation type="journal article" date="2023" name="Nat. Commun.">
        <title>Origin of minicircular mitochondrial genomes in red algae.</title>
        <authorList>
            <person name="Lee Y."/>
            <person name="Cho C.H."/>
            <person name="Lee Y.M."/>
            <person name="Park S.I."/>
            <person name="Yang J.H."/>
            <person name="West J.A."/>
            <person name="Bhattacharya D."/>
            <person name="Yoon H.S."/>
        </authorList>
    </citation>
    <scope>NUCLEOTIDE SEQUENCE [LARGE SCALE GENOMIC DNA]</scope>
    <source>
        <strain evidence="11 12">CCMP1338</strain>
        <tissue evidence="11">Whole cell</tissue>
    </source>
</reference>
<accession>A0AAV8UVQ6</accession>
<organism evidence="11 12">
    <name type="scientific">Rhodosorus marinus</name>
    <dbReference type="NCBI Taxonomy" id="101924"/>
    <lineage>
        <taxon>Eukaryota</taxon>
        <taxon>Rhodophyta</taxon>
        <taxon>Stylonematophyceae</taxon>
        <taxon>Stylonematales</taxon>
        <taxon>Stylonemataceae</taxon>
        <taxon>Rhodosorus</taxon>
    </lineage>
</organism>
<feature type="domain" description="Phospholipid/glycerol acyltransferase" evidence="10">
    <location>
        <begin position="88"/>
        <end position="188"/>
    </location>
</feature>
<evidence type="ECO:0000256" key="8">
    <source>
        <dbReference type="ARBA" id="ARBA00023315"/>
    </source>
</evidence>
<keyword evidence="3" id="KW-0808">Transferase</keyword>
<dbReference type="Proteomes" id="UP001157974">
    <property type="component" value="Unassembled WGS sequence"/>
</dbReference>
<evidence type="ECO:0000256" key="4">
    <source>
        <dbReference type="ARBA" id="ARBA00022692"/>
    </source>
</evidence>
<comment type="caution">
    <text evidence="11">The sequence shown here is derived from an EMBL/GenBank/DDBJ whole genome shotgun (WGS) entry which is preliminary data.</text>
</comment>
<keyword evidence="4 9" id="KW-0812">Transmembrane</keyword>
<evidence type="ECO:0000259" key="10">
    <source>
        <dbReference type="Pfam" id="PF01553"/>
    </source>
</evidence>
<evidence type="ECO:0000256" key="1">
    <source>
        <dbReference type="ARBA" id="ARBA00004370"/>
    </source>
</evidence>
<dbReference type="InterPro" id="IPR002123">
    <property type="entry name" value="Plipid/glycerol_acylTrfase"/>
</dbReference>
<dbReference type="GO" id="GO:0016746">
    <property type="term" value="F:acyltransferase activity"/>
    <property type="evidence" value="ECO:0007669"/>
    <property type="project" value="UniProtKB-KW"/>
</dbReference>
<gene>
    <name evidence="11" type="ORF">NDN08_003092</name>
</gene>
<dbReference type="GO" id="GO:0016020">
    <property type="term" value="C:membrane"/>
    <property type="evidence" value="ECO:0007669"/>
    <property type="project" value="UniProtKB-SubCell"/>
</dbReference>